<keyword evidence="4" id="KW-0269">Exonuclease</keyword>
<dbReference type="GO" id="GO:0004527">
    <property type="term" value="F:exonuclease activity"/>
    <property type="evidence" value="ECO:0007669"/>
    <property type="project" value="UniProtKB-KW"/>
</dbReference>
<evidence type="ECO:0008006" key="9">
    <source>
        <dbReference type="Google" id="ProtNLM"/>
    </source>
</evidence>
<keyword evidence="3" id="KW-0378">Hydrolase</keyword>
<feature type="domain" description="RecJ OB" evidence="6">
    <location>
        <begin position="461"/>
        <end position="583"/>
    </location>
</feature>
<sequence length="594" mass="68746">MQYKVINKNKDCLNNDNLLYTLLQQRGVKDPNKLMNLDSDCVYDGMLLNNMDRGLNMLYWHLTNGSKIHVIDDSDFDGYSSAASCINYIRDIGFNNDVTFSIHENKEHGIILNRLKDYEFDLLIVPDAGSSDMEQCKELKDKDILILDHHNFNPLDWKDIDNTIIINCQDGNYPNNTLSGVGVVYKFLKEFDKKYGFNKADNYLDLAALGMIADDMDLRNPETRYLVLNGLNKINEGNCNLFIKEIMSKNNLDKLNILDVGWKIAPLINGVVRMGTLEEKTDVFKAFINTKEDREYQPRKKKGEKEKPPIELQSLQKYMAREIKNIKGRQDRLVKKGVELVDNKINEEKLNTNKIIIVDITQELEKTFTGLVANKLASTYKRPVILLRQKESNTYGGSGRNYKLSSIESLQEFLNNTKLFNWINGHDNAFGFNINKNNINNLVQTTNDLLKDMKIEDCYWVDYEMPVGRLKPKNIIDIGKWKDVWGNTLQEPQFAITDIYVKPEEVQLLGAKKNIIRINKTIGDKTITFIKFFANENIYNKMILKSTRGLSKKTPKKLKFNIIGKFNINEWEGKEYPQIEIIDFEVSEGRKIEF</sequence>
<gene>
    <name evidence="7" type="ORF">G6Z34_13930</name>
</gene>
<dbReference type="AlphaFoldDB" id="A0AAP6WQ14"/>
<protein>
    <recommendedName>
        <fullName evidence="9">Single-stranded-DNA-specific exonuclease RecJ</fullName>
    </recommendedName>
</protein>
<comment type="similarity">
    <text evidence="1">Belongs to the RecJ family.</text>
</comment>
<evidence type="ECO:0000259" key="6">
    <source>
        <dbReference type="Pfam" id="PF17768"/>
    </source>
</evidence>
<dbReference type="Gene3D" id="3.10.310.30">
    <property type="match status" value="1"/>
</dbReference>
<reference evidence="7 8" key="1">
    <citation type="submission" date="2020-02" db="EMBL/GenBank/DDBJ databases">
        <title>Genomic Insights into the Phylogeny and Genetic Plasticity of the Human and Animal Enteric Pathogen Clostridium perfringens.</title>
        <authorList>
            <person name="Feng Y."/>
            <person name="Hu Y."/>
        </authorList>
    </citation>
    <scope>NUCLEOTIDE SEQUENCE [LARGE SCALE GENOMIC DNA]</scope>
    <source>
        <strain evidence="7 8">CP-40</strain>
    </source>
</reference>
<evidence type="ECO:0000259" key="5">
    <source>
        <dbReference type="Pfam" id="PF01368"/>
    </source>
</evidence>
<dbReference type="InterPro" id="IPR001667">
    <property type="entry name" value="DDH_dom"/>
</dbReference>
<dbReference type="SUPFAM" id="SSF64182">
    <property type="entry name" value="DHH phosphoesterases"/>
    <property type="match status" value="1"/>
</dbReference>
<dbReference type="PANTHER" id="PTHR30255:SF2">
    <property type="entry name" value="SINGLE-STRANDED-DNA-SPECIFIC EXONUCLEASE RECJ"/>
    <property type="match status" value="1"/>
</dbReference>
<dbReference type="PANTHER" id="PTHR30255">
    <property type="entry name" value="SINGLE-STRANDED-DNA-SPECIFIC EXONUCLEASE RECJ"/>
    <property type="match status" value="1"/>
</dbReference>
<dbReference type="Pfam" id="PF17768">
    <property type="entry name" value="RecJ_OB"/>
    <property type="match status" value="1"/>
</dbReference>
<dbReference type="InterPro" id="IPR041122">
    <property type="entry name" value="RecJ_OB"/>
</dbReference>
<evidence type="ECO:0000313" key="8">
    <source>
        <dbReference type="Proteomes" id="UP000481454"/>
    </source>
</evidence>
<dbReference type="EMBL" id="JAALLZ010000006">
    <property type="protein sequence ID" value="NGU31185.1"/>
    <property type="molecule type" value="Genomic_DNA"/>
</dbReference>
<organism evidence="7 8">
    <name type="scientific">Clostridium perfringens</name>
    <dbReference type="NCBI Taxonomy" id="1502"/>
    <lineage>
        <taxon>Bacteria</taxon>
        <taxon>Bacillati</taxon>
        <taxon>Bacillota</taxon>
        <taxon>Clostridia</taxon>
        <taxon>Eubacteriales</taxon>
        <taxon>Clostridiaceae</taxon>
        <taxon>Clostridium</taxon>
    </lineage>
</organism>
<accession>A0AAP6WQ14</accession>
<evidence type="ECO:0000256" key="4">
    <source>
        <dbReference type="ARBA" id="ARBA00022839"/>
    </source>
</evidence>
<dbReference type="InterPro" id="IPR051673">
    <property type="entry name" value="SSDNA_exonuclease_RecJ"/>
</dbReference>
<dbReference type="Pfam" id="PF01368">
    <property type="entry name" value="DHH"/>
    <property type="match status" value="1"/>
</dbReference>
<dbReference type="InterPro" id="IPR038763">
    <property type="entry name" value="DHH_sf"/>
</dbReference>
<name>A0AAP6WQ14_CLOPF</name>
<keyword evidence="2" id="KW-0540">Nuclease</keyword>
<evidence type="ECO:0000256" key="2">
    <source>
        <dbReference type="ARBA" id="ARBA00022722"/>
    </source>
</evidence>
<dbReference type="Proteomes" id="UP000481454">
    <property type="component" value="Unassembled WGS sequence"/>
</dbReference>
<dbReference type="Gene3D" id="3.90.1640.30">
    <property type="match status" value="1"/>
</dbReference>
<dbReference type="RefSeq" id="WP_164801140.1">
    <property type="nucleotide sequence ID" value="NZ_JAALLZ010000006.1"/>
</dbReference>
<feature type="domain" description="DDH" evidence="5">
    <location>
        <begin position="67"/>
        <end position="211"/>
    </location>
</feature>
<evidence type="ECO:0000256" key="1">
    <source>
        <dbReference type="ARBA" id="ARBA00005915"/>
    </source>
</evidence>
<comment type="caution">
    <text evidence="7">The sequence shown here is derived from an EMBL/GenBank/DDBJ whole genome shotgun (WGS) entry which is preliminary data.</text>
</comment>
<evidence type="ECO:0000256" key="3">
    <source>
        <dbReference type="ARBA" id="ARBA00022801"/>
    </source>
</evidence>
<proteinExistence type="inferred from homology"/>
<evidence type="ECO:0000313" key="7">
    <source>
        <dbReference type="EMBL" id="NGU31185.1"/>
    </source>
</evidence>